<dbReference type="InterPro" id="IPR013819">
    <property type="entry name" value="LipOase_C"/>
</dbReference>
<organism evidence="2 3">
    <name type="scientific">Capsicum annuum</name>
    <name type="common">Capsicum pepper</name>
    <dbReference type="NCBI Taxonomy" id="4072"/>
    <lineage>
        <taxon>Eukaryota</taxon>
        <taxon>Viridiplantae</taxon>
        <taxon>Streptophyta</taxon>
        <taxon>Embryophyta</taxon>
        <taxon>Tracheophyta</taxon>
        <taxon>Spermatophyta</taxon>
        <taxon>Magnoliopsida</taxon>
        <taxon>eudicotyledons</taxon>
        <taxon>Gunneridae</taxon>
        <taxon>Pentapetalae</taxon>
        <taxon>asterids</taxon>
        <taxon>lamiids</taxon>
        <taxon>Solanales</taxon>
        <taxon>Solanaceae</taxon>
        <taxon>Solanoideae</taxon>
        <taxon>Capsiceae</taxon>
        <taxon>Capsicum</taxon>
    </lineage>
</organism>
<dbReference type="GO" id="GO:0016702">
    <property type="term" value="F:oxidoreductase activity, acting on single donors with incorporation of molecular oxygen, incorporation of two atoms of oxygen"/>
    <property type="evidence" value="ECO:0007669"/>
    <property type="project" value="InterPro"/>
</dbReference>
<name>A0A2G2Y9B4_CAPAN</name>
<reference evidence="2 3" key="2">
    <citation type="journal article" date="2017" name="Genome Biol.">
        <title>New reference genome sequences of hot pepper reveal the massive evolution of plant disease-resistance genes by retroduplication.</title>
        <authorList>
            <person name="Kim S."/>
            <person name="Park J."/>
            <person name="Yeom S.I."/>
            <person name="Kim Y.M."/>
            <person name="Seo E."/>
            <person name="Kim K.T."/>
            <person name="Kim M.S."/>
            <person name="Lee J.M."/>
            <person name="Cheong K."/>
            <person name="Shin H.S."/>
            <person name="Kim S.B."/>
            <person name="Han K."/>
            <person name="Lee J."/>
            <person name="Park M."/>
            <person name="Lee H.A."/>
            <person name="Lee H.Y."/>
            <person name="Lee Y."/>
            <person name="Oh S."/>
            <person name="Lee J.H."/>
            <person name="Choi E."/>
            <person name="Choi E."/>
            <person name="Lee S.E."/>
            <person name="Jeon J."/>
            <person name="Kim H."/>
            <person name="Choi G."/>
            <person name="Song H."/>
            <person name="Lee J."/>
            <person name="Lee S.C."/>
            <person name="Kwon J.K."/>
            <person name="Lee H.Y."/>
            <person name="Koo N."/>
            <person name="Hong Y."/>
            <person name="Kim R.W."/>
            <person name="Kang W.H."/>
            <person name="Huh J.H."/>
            <person name="Kang B.C."/>
            <person name="Yang T.J."/>
            <person name="Lee Y.H."/>
            <person name="Bennetzen J.L."/>
            <person name="Choi D."/>
        </authorList>
    </citation>
    <scope>NUCLEOTIDE SEQUENCE [LARGE SCALE GENOMIC DNA]</scope>
    <source>
        <strain evidence="3">cv. CM334</strain>
    </source>
</reference>
<evidence type="ECO:0000313" key="2">
    <source>
        <dbReference type="EMBL" id="PHT66330.1"/>
    </source>
</evidence>
<reference evidence="2 3" key="1">
    <citation type="journal article" date="2014" name="Nat. Genet.">
        <title>Genome sequence of the hot pepper provides insights into the evolution of pungency in Capsicum species.</title>
        <authorList>
            <person name="Kim S."/>
            <person name="Park M."/>
            <person name="Yeom S.I."/>
            <person name="Kim Y.M."/>
            <person name="Lee J.M."/>
            <person name="Lee H.A."/>
            <person name="Seo E."/>
            <person name="Choi J."/>
            <person name="Cheong K."/>
            <person name="Kim K.T."/>
            <person name="Jung K."/>
            <person name="Lee G.W."/>
            <person name="Oh S.K."/>
            <person name="Bae C."/>
            <person name="Kim S.B."/>
            <person name="Lee H.Y."/>
            <person name="Kim S.Y."/>
            <person name="Kim M.S."/>
            <person name="Kang B.C."/>
            <person name="Jo Y.D."/>
            <person name="Yang H.B."/>
            <person name="Jeong H.J."/>
            <person name="Kang W.H."/>
            <person name="Kwon J.K."/>
            <person name="Shin C."/>
            <person name="Lim J.Y."/>
            <person name="Park J.H."/>
            <person name="Huh J.H."/>
            <person name="Kim J.S."/>
            <person name="Kim B.D."/>
            <person name="Cohen O."/>
            <person name="Paran I."/>
            <person name="Suh M.C."/>
            <person name="Lee S.B."/>
            <person name="Kim Y.K."/>
            <person name="Shin Y."/>
            <person name="Noh S.J."/>
            <person name="Park J."/>
            <person name="Seo Y.S."/>
            <person name="Kwon S.Y."/>
            <person name="Kim H.A."/>
            <person name="Park J.M."/>
            <person name="Kim H.J."/>
            <person name="Choi S.B."/>
            <person name="Bosland P.W."/>
            <person name="Reeves G."/>
            <person name="Jo S.H."/>
            <person name="Lee B.W."/>
            <person name="Cho H.T."/>
            <person name="Choi H.S."/>
            <person name="Lee M.S."/>
            <person name="Yu Y."/>
            <person name="Do Choi Y."/>
            <person name="Park B.S."/>
            <person name="van Deynze A."/>
            <person name="Ashrafi H."/>
            <person name="Hill T."/>
            <person name="Kim W.T."/>
            <person name="Pai H.S."/>
            <person name="Ahn H.K."/>
            <person name="Yeam I."/>
            <person name="Giovannoni J.J."/>
            <person name="Rose J.K."/>
            <person name="Sorensen I."/>
            <person name="Lee S.J."/>
            <person name="Kim R.W."/>
            <person name="Choi I.Y."/>
            <person name="Choi B.S."/>
            <person name="Lim J.S."/>
            <person name="Lee Y.H."/>
            <person name="Choi D."/>
        </authorList>
    </citation>
    <scope>NUCLEOTIDE SEQUENCE [LARGE SCALE GENOMIC DNA]</scope>
    <source>
        <strain evidence="3">cv. CM334</strain>
    </source>
</reference>
<dbReference type="InterPro" id="IPR027433">
    <property type="entry name" value="Lipoxygenase_dom_3"/>
</dbReference>
<dbReference type="Gramene" id="PHT66330">
    <property type="protein sequence ID" value="PHT66330"/>
    <property type="gene ID" value="T459_30755"/>
</dbReference>
<protein>
    <recommendedName>
        <fullName evidence="1">Lipoxygenase domain-containing protein</fullName>
    </recommendedName>
</protein>
<dbReference type="Proteomes" id="UP000222542">
    <property type="component" value="Unassembled WGS sequence"/>
</dbReference>
<dbReference type="OMA" id="KNENCHS"/>
<evidence type="ECO:0000313" key="3">
    <source>
        <dbReference type="Proteomes" id="UP000222542"/>
    </source>
</evidence>
<dbReference type="GO" id="GO:0046872">
    <property type="term" value="F:metal ion binding"/>
    <property type="evidence" value="ECO:0007669"/>
    <property type="project" value="InterPro"/>
</dbReference>
<dbReference type="STRING" id="4072.A0A2G2Y9B4"/>
<feature type="domain" description="Lipoxygenase" evidence="1">
    <location>
        <begin position="1"/>
        <end position="96"/>
    </location>
</feature>
<dbReference type="EMBL" id="AYRZ02000012">
    <property type="protein sequence ID" value="PHT66330.1"/>
    <property type="molecule type" value="Genomic_DNA"/>
</dbReference>
<proteinExistence type="predicted"/>
<dbReference type="PROSITE" id="PS51393">
    <property type="entry name" value="LIPOXYGENASE_3"/>
    <property type="match status" value="1"/>
</dbReference>
<gene>
    <name evidence="2" type="ORF">T459_30755</name>
</gene>
<dbReference type="AlphaFoldDB" id="A0A2G2Y9B4"/>
<dbReference type="InterPro" id="IPR036226">
    <property type="entry name" value="LipOase_C_sf"/>
</dbReference>
<keyword evidence="3" id="KW-1185">Reference proteome</keyword>
<accession>A0A2G2Y9B4</accession>
<sequence length="138" mass="15683">MSLNIHVPRDKRFGHLKMSDFLTLSLKSVIQTLLPRFKEWFNNTPNRFDSTNEVLKLYERGIKLPQGPVLKAITNSIPLEIIKDIIFKVDSLLKFDAKNENCHSISALIDASANVNRRDSNRDSVMSLAMKLGNLDSV</sequence>
<comment type="caution">
    <text evidence="2">The sequence shown here is derived from an EMBL/GenBank/DDBJ whole genome shotgun (WGS) entry which is preliminary data.</text>
</comment>
<evidence type="ECO:0000259" key="1">
    <source>
        <dbReference type="PROSITE" id="PS51393"/>
    </source>
</evidence>
<dbReference type="SUPFAM" id="SSF48484">
    <property type="entry name" value="Lipoxigenase"/>
    <property type="match status" value="1"/>
</dbReference>
<dbReference type="Pfam" id="PF00305">
    <property type="entry name" value="Lipoxygenase"/>
    <property type="match status" value="1"/>
</dbReference>
<dbReference type="Gene3D" id="4.10.372.10">
    <property type="entry name" value="Lipoxygenase-1, Domain 3"/>
    <property type="match status" value="1"/>
</dbReference>